<dbReference type="InterPro" id="IPR057949">
    <property type="entry name" value="TPR_TEX10"/>
</dbReference>
<evidence type="ECO:0000256" key="1">
    <source>
        <dbReference type="ARBA" id="ARBA00002355"/>
    </source>
</evidence>
<comment type="similarity">
    <text evidence="4 6">Belongs to the IPI1/TEX10 family.</text>
</comment>
<keyword evidence="10" id="KW-1185">Reference proteome</keyword>
<dbReference type="Proteomes" id="UP000245699">
    <property type="component" value="Unassembled WGS sequence"/>
</dbReference>
<dbReference type="STRING" id="61424.A0A2T9YWI2"/>
<dbReference type="OrthoDB" id="361362at2759"/>
<feature type="domain" description="Pre-rRNA-processing protein Ipi1 N-terminal" evidence="7">
    <location>
        <begin position="140"/>
        <end position="234"/>
    </location>
</feature>
<evidence type="ECO:0000256" key="4">
    <source>
        <dbReference type="ARBA" id="ARBA00006427"/>
    </source>
</evidence>
<dbReference type="GO" id="GO:0005634">
    <property type="term" value="C:nucleus"/>
    <property type="evidence" value="ECO:0007669"/>
    <property type="project" value="UniProtKB-SubCell"/>
</dbReference>
<evidence type="ECO:0000313" key="9">
    <source>
        <dbReference type="EMBL" id="PVU96688.1"/>
    </source>
</evidence>
<evidence type="ECO:0000259" key="7">
    <source>
        <dbReference type="Pfam" id="PF12333"/>
    </source>
</evidence>
<dbReference type="PANTHER" id="PTHR16056">
    <property type="entry name" value="REGULATOR OF MICROTUBULE DYNAMICS PROTEIN"/>
    <property type="match status" value="1"/>
</dbReference>
<evidence type="ECO:0000256" key="3">
    <source>
        <dbReference type="ARBA" id="ARBA00004642"/>
    </source>
</evidence>
<name>A0A2T9YWI2_9FUNG</name>
<protein>
    <recommendedName>
        <fullName evidence="6">Pre-rRNA-processing protein</fullName>
    </recommendedName>
</protein>
<dbReference type="SUPFAM" id="SSF48371">
    <property type="entry name" value="ARM repeat"/>
    <property type="match status" value="1"/>
</dbReference>
<dbReference type="Pfam" id="PF12333">
    <property type="entry name" value="Ipi1_N"/>
    <property type="match status" value="1"/>
</dbReference>
<keyword evidence="6" id="KW-0690">Ribosome biogenesis</keyword>
<comment type="subcellular location">
    <subcellularLocation>
        <location evidence="2">Nucleus</location>
        <location evidence="2">Nucleolus</location>
    </subcellularLocation>
    <subcellularLocation>
        <location evidence="3">Nucleus</location>
        <location evidence="3">Nucleoplasm</location>
    </subcellularLocation>
</comment>
<dbReference type="AlphaFoldDB" id="A0A2T9YWI2"/>
<evidence type="ECO:0000256" key="6">
    <source>
        <dbReference type="RuleBase" id="RU368021"/>
    </source>
</evidence>
<sequence length="759" mass="87140">MPKTSKKKKLQKNLDFQKVKLKLGKKKPVADNFTDTSFKSKSITLLSQNITDNNDLNVLEYSKKLFADLLTKSKHYSSVVRKDSVLGLLDLAKNHPVIIKSDLEKLINVTCKNIIDNEHEVRRINLDLIKKLYEIFEKNEISVFVDLHVAFAVTGMSHIQDDIREDSLKIMTILVENAPEIVRSYGNKIIPVYYSLIQASSGKKTENEKVGSVKTMIISQTTRHEILFSLSQFLNAYFELDNSDKNITDDNVENGEIQLIQSFVYNHIPNSQFSSYLGGDGNVDFGLFKETSTQNIANVYTNTSNKIETWSNTSLFEDEGVRRGVEMLVNIFPFLEATWMETASSIFNVGRNFDSVKSKTKNKAKFDAIEMKLVAVVLKIICCIWKSINDGEFMNELFEFGYSNQKKQSLKNELKELISYQQFSFFRNLMVYFPIVPSLRGLVQEDPETNDLVLSINLTIVELVSIIGKSMTKALKTYDLLDSNMNLRNKEETNHVIVSAVYDVKVHSARTMEYLASIMGVQIPSSDKNTVQKSVKRIDFSKDQLKVILNSISRFVYYPIDVNTGRSAVDVLIKYSSDFRLSETFNVSMLRFILGVIKNWIYMKVSNSRKTDGSKKHILMDSMQLQSWVSNLPKVLWLLRIKNLEASMIILDILGLVSRNIEILFEDCSDFIKSLQLTLVPLFHVTLAQNLRSVYGPFVEYPFELQKKTVEMIYYITKNPERKLLDSILCCLKKEVLDGERGFEEIDRYVQEIFPFIMV</sequence>
<feature type="domain" description="TEX10-like TPR repeats" evidence="8">
    <location>
        <begin position="626"/>
        <end position="736"/>
    </location>
</feature>
<gene>
    <name evidence="9" type="ORF">BB559_002300</name>
</gene>
<dbReference type="Pfam" id="PF25781">
    <property type="entry name" value="TPR_TEX10"/>
    <property type="match status" value="1"/>
</dbReference>
<dbReference type="GO" id="GO:0120330">
    <property type="term" value="C:rixosome complex"/>
    <property type="evidence" value="ECO:0007669"/>
    <property type="project" value="UniProtKB-UniRule"/>
</dbReference>
<evidence type="ECO:0000256" key="5">
    <source>
        <dbReference type="ARBA" id="ARBA00023242"/>
    </source>
</evidence>
<evidence type="ECO:0000256" key="2">
    <source>
        <dbReference type="ARBA" id="ARBA00004604"/>
    </source>
</evidence>
<evidence type="ECO:0000313" key="10">
    <source>
        <dbReference type="Proteomes" id="UP000245699"/>
    </source>
</evidence>
<comment type="function">
    <text evidence="1 6">Component of the RIX1 complex required for processing of ITS2 sequences from 35S pre-rRNA.</text>
</comment>
<organism evidence="9 10">
    <name type="scientific">Furculomyces boomerangus</name>
    <dbReference type="NCBI Taxonomy" id="61424"/>
    <lineage>
        <taxon>Eukaryota</taxon>
        <taxon>Fungi</taxon>
        <taxon>Fungi incertae sedis</taxon>
        <taxon>Zoopagomycota</taxon>
        <taxon>Kickxellomycotina</taxon>
        <taxon>Harpellomycetes</taxon>
        <taxon>Harpellales</taxon>
        <taxon>Harpellaceae</taxon>
        <taxon>Furculomyces</taxon>
    </lineage>
</organism>
<keyword evidence="5 6" id="KW-0539">Nucleus</keyword>
<dbReference type="InterPro" id="IPR011989">
    <property type="entry name" value="ARM-like"/>
</dbReference>
<evidence type="ECO:0000259" key="8">
    <source>
        <dbReference type="Pfam" id="PF25781"/>
    </source>
</evidence>
<dbReference type="InterPro" id="IPR024679">
    <property type="entry name" value="Ipi1_N"/>
</dbReference>
<proteinExistence type="inferred from homology"/>
<comment type="caution">
    <text evidence="9">The sequence shown here is derived from an EMBL/GenBank/DDBJ whole genome shotgun (WGS) entry which is preliminary data.</text>
</comment>
<keyword evidence="6" id="KW-0698">rRNA processing</keyword>
<dbReference type="EMBL" id="MBFT01000136">
    <property type="protein sequence ID" value="PVU96688.1"/>
    <property type="molecule type" value="Genomic_DNA"/>
</dbReference>
<comment type="subunit">
    <text evidence="6">Component of the RIX1 complex.</text>
</comment>
<dbReference type="GO" id="GO:0006364">
    <property type="term" value="P:rRNA processing"/>
    <property type="evidence" value="ECO:0007669"/>
    <property type="project" value="UniProtKB-UniRule"/>
</dbReference>
<accession>A0A2T9YWI2</accession>
<dbReference type="Gene3D" id="1.25.10.10">
    <property type="entry name" value="Leucine-rich Repeat Variant"/>
    <property type="match status" value="1"/>
</dbReference>
<dbReference type="PANTHER" id="PTHR16056:SF2">
    <property type="entry name" value="TESTIS-EXPRESSED PROTEIN 10"/>
    <property type="match status" value="1"/>
</dbReference>
<dbReference type="InterPro" id="IPR016024">
    <property type="entry name" value="ARM-type_fold"/>
</dbReference>
<reference evidence="9 10" key="1">
    <citation type="journal article" date="2018" name="MBio">
        <title>Comparative Genomics Reveals the Core Gene Toolbox for the Fungus-Insect Symbiosis.</title>
        <authorList>
            <person name="Wang Y."/>
            <person name="Stata M."/>
            <person name="Wang W."/>
            <person name="Stajich J.E."/>
            <person name="White M.M."/>
            <person name="Moncalvo J.M."/>
        </authorList>
    </citation>
    <scope>NUCLEOTIDE SEQUENCE [LARGE SCALE GENOMIC DNA]</scope>
    <source>
        <strain evidence="9 10">AUS-77-4</strain>
    </source>
</reference>